<organism evidence="1 2">
    <name type="scientific">Subdoligranulum variabile DSM 15176</name>
    <dbReference type="NCBI Taxonomy" id="411471"/>
    <lineage>
        <taxon>Bacteria</taxon>
        <taxon>Bacillati</taxon>
        <taxon>Bacillota</taxon>
        <taxon>Clostridia</taxon>
        <taxon>Eubacteriales</taxon>
        <taxon>Oscillospiraceae</taxon>
        <taxon>Subdoligranulum</taxon>
    </lineage>
</organism>
<reference evidence="1" key="1">
    <citation type="submission" date="2009-12" db="EMBL/GenBank/DDBJ databases">
        <authorList>
            <person name="Weinstock G."/>
            <person name="Sodergren E."/>
            <person name="Clifton S."/>
            <person name="Fulton L."/>
            <person name="Fulton B."/>
            <person name="Courtney L."/>
            <person name="Fronick C."/>
            <person name="Harrison M."/>
            <person name="Strong C."/>
            <person name="Farmer C."/>
            <person name="Delahaunty K."/>
            <person name="Markovic C."/>
            <person name="Hall O."/>
            <person name="Minx P."/>
            <person name="Tomlinson C."/>
            <person name="Mitreva M."/>
            <person name="Nelson J."/>
            <person name="Hou S."/>
            <person name="Wollam A."/>
            <person name="Pepin K.H."/>
            <person name="Johnson M."/>
            <person name="Bhonagiri V."/>
            <person name="Nash W.E."/>
            <person name="Warren W."/>
            <person name="Chinwalla A."/>
            <person name="Mardis E.R."/>
            <person name="Wilson R.K."/>
        </authorList>
    </citation>
    <scope>NUCLEOTIDE SEQUENCE [LARGE SCALE GENOMIC DNA]</scope>
    <source>
        <strain evidence="1">DSM 15176</strain>
    </source>
</reference>
<evidence type="ECO:0000313" key="2">
    <source>
        <dbReference type="Proteomes" id="UP000003438"/>
    </source>
</evidence>
<gene>
    <name evidence="1" type="ORF">SUBVAR_07109</name>
</gene>
<dbReference type="STRING" id="411471.SUBVAR_07109"/>
<proteinExistence type="predicted"/>
<keyword evidence="2" id="KW-1185">Reference proteome</keyword>
<sequence length="51" mass="5734">MFLLCKEGTEEIPNKNIPRGFTPRDIFVESSFGSFLARKEQALPYGGPSRT</sequence>
<dbReference type="AlphaFoldDB" id="D1PRM4"/>
<dbReference type="EMBL" id="ACBY02000064">
    <property type="protein sequence ID" value="EFB74641.1"/>
    <property type="molecule type" value="Genomic_DNA"/>
</dbReference>
<evidence type="ECO:0000313" key="1">
    <source>
        <dbReference type="EMBL" id="EFB74641.1"/>
    </source>
</evidence>
<comment type="caution">
    <text evidence="1">The sequence shown here is derived from an EMBL/GenBank/DDBJ whole genome shotgun (WGS) entry which is preliminary data.</text>
</comment>
<dbReference type="Proteomes" id="UP000003438">
    <property type="component" value="Unassembled WGS sequence"/>
</dbReference>
<protein>
    <submittedName>
        <fullName evidence="1">Uncharacterized protein</fullName>
    </submittedName>
</protein>
<accession>D1PRM4</accession>
<dbReference type="HOGENOM" id="CLU_3104612_0_0_9"/>
<name>D1PRM4_9FIRM</name>